<organism evidence="1">
    <name type="scientific">Hexamita inflata</name>
    <dbReference type="NCBI Taxonomy" id="28002"/>
    <lineage>
        <taxon>Eukaryota</taxon>
        <taxon>Metamonada</taxon>
        <taxon>Diplomonadida</taxon>
        <taxon>Hexamitidae</taxon>
        <taxon>Hexamitinae</taxon>
        <taxon>Hexamita</taxon>
    </lineage>
</organism>
<dbReference type="Proteomes" id="UP001642409">
    <property type="component" value="Unassembled WGS sequence"/>
</dbReference>
<sequence length="270" mass="32600">MWLTLACKSCSFWVFASKLDFIASILSWSVDLQLYKFGKRWMLFTRLDACCCIKLVQVSTLSIDEALLLRIYGNLNLEQTESQLYIIWSENKICVRQQKISVICKYIKYYNFTYQFEFKTNSSKKSNFNGQMYSQCCNQYKCQQQKLMTLKIFNQSQKNQLLKSIVNTSFHKFQQYNSIFYFYFKIFLFKFDVTLYSKRRDSLYLITNNIQQLLQNQIEQTNHVSSDSDQLIWNIKQFRFNQKVRSFIFLIYSTNQLQRTNRIHKHNKFT</sequence>
<evidence type="ECO:0000313" key="3">
    <source>
        <dbReference type="Proteomes" id="UP001642409"/>
    </source>
</evidence>
<name>A0AA86UCH9_9EUKA</name>
<dbReference type="EMBL" id="CATOUU010000834">
    <property type="protein sequence ID" value="CAI9952585.1"/>
    <property type="molecule type" value="Genomic_DNA"/>
</dbReference>
<keyword evidence="3" id="KW-1185">Reference proteome</keyword>
<proteinExistence type="predicted"/>
<evidence type="ECO:0000313" key="1">
    <source>
        <dbReference type="EMBL" id="CAI9952585.1"/>
    </source>
</evidence>
<evidence type="ECO:0000313" key="2">
    <source>
        <dbReference type="EMBL" id="CAL5985024.1"/>
    </source>
</evidence>
<protein>
    <submittedName>
        <fullName evidence="2">Hypothetical_protein</fullName>
    </submittedName>
</protein>
<reference evidence="2 3" key="2">
    <citation type="submission" date="2024-07" db="EMBL/GenBank/DDBJ databases">
        <authorList>
            <person name="Akdeniz Z."/>
        </authorList>
    </citation>
    <scope>NUCLEOTIDE SEQUENCE [LARGE SCALE GENOMIC DNA]</scope>
</reference>
<dbReference type="AlphaFoldDB" id="A0AA86UCH9"/>
<comment type="caution">
    <text evidence="1">The sequence shown here is derived from an EMBL/GenBank/DDBJ whole genome shotgun (WGS) entry which is preliminary data.</text>
</comment>
<gene>
    <name evidence="1" type="ORF">HINF_LOCUS40230</name>
    <name evidence="2" type="ORF">HINF_LOCUS8485</name>
</gene>
<accession>A0AA86UCH9</accession>
<reference evidence="1" key="1">
    <citation type="submission" date="2023-06" db="EMBL/GenBank/DDBJ databases">
        <authorList>
            <person name="Kurt Z."/>
        </authorList>
    </citation>
    <scope>NUCLEOTIDE SEQUENCE</scope>
</reference>
<dbReference type="EMBL" id="CAXDID020000018">
    <property type="protein sequence ID" value="CAL5985024.1"/>
    <property type="molecule type" value="Genomic_DNA"/>
</dbReference>